<dbReference type="AlphaFoldDB" id="A0A914D7W7"/>
<organism evidence="1 2">
    <name type="scientific">Acrobeloides nanus</name>
    <dbReference type="NCBI Taxonomy" id="290746"/>
    <lineage>
        <taxon>Eukaryota</taxon>
        <taxon>Metazoa</taxon>
        <taxon>Ecdysozoa</taxon>
        <taxon>Nematoda</taxon>
        <taxon>Chromadorea</taxon>
        <taxon>Rhabditida</taxon>
        <taxon>Tylenchina</taxon>
        <taxon>Cephalobomorpha</taxon>
        <taxon>Cephaloboidea</taxon>
        <taxon>Cephalobidae</taxon>
        <taxon>Acrobeloides</taxon>
    </lineage>
</organism>
<evidence type="ECO:0000313" key="1">
    <source>
        <dbReference type="Proteomes" id="UP000887540"/>
    </source>
</evidence>
<evidence type="ECO:0000313" key="2">
    <source>
        <dbReference type="WBParaSite" id="ACRNAN_scaffold19310.g18801.t1"/>
    </source>
</evidence>
<accession>A0A914D7W7</accession>
<dbReference type="Gene3D" id="3.30.740.10">
    <property type="entry name" value="Protein Inhibitor Of Neuronal Nitric Oxide Synthase"/>
    <property type="match status" value="1"/>
</dbReference>
<dbReference type="WBParaSite" id="ACRNAN_scaffold19310.g18801.t1">
    <property type="protein sequence ID" value="ACRNAN_scaffold19310.g18801.t1"/>
    <property type="gene ID" value="ACRNAN_scaffold19310.g18801"/>
</dbReference>
<dbReference type="GO" id="GO:0007017">
    <property type="term" value="P:microtubule-based process"/>
    <property type="evidence" value="ECO:0007669"/>
    <property type="project" value="InterPro"/>
</dbReference>
<dbReference type="InterPro" id="IPR037177">
    <property type="entry name" value="DLC_sf"/>
</dbReference>
<reference evidence="2" key="1">
    <citation type="submission" date="2022-11" db="UniProtKB">
        <authorList>
            <consortium name="WormBaseParasite"/>
        </authorList>
    </citation>
    <scope>IDENTIFICATION</scope>
</reference>
<dbReference type="GO" id="GO:0030286">
    <property type="term" value="C:dynein complex"/>
    <property type="evidence" value="ECO:0007669"/>
    <property type="project" value="InterPro"/>
</dbReference>
<name>A0A914D7W7_9BILA</name>
<protein>
    <submittedName>
        <fullName evidence="2">Dynein light chain</fullName>
    </submittedName>
</protein>
<keyword evidence="1" id="KW-1185">Reference proteome</keyword>
<sequence>MGNKSSNHCEAQIRNYITANTLNEADSAKIVRGVAKVFKTYGRGREWDDELTQAIEQKLCKLYGHNRWKCIVGIVPVIDEKHYIKFVIDQQKSITVYKEEAHCFAGCAIM</sequence>
<dbReference type="Proteomes" id="UP000887540">
    <property type="component" value="Unplaced"/>
</dbReference>
<proteinExistence type="predicted"/>